<evidence type="ECO:0000256" key="1">
    <source>
        <dbReference type="SAM" id="MobiDB-lite"/>
    </source>
</evidence>
<dbReference type="Pfam" id="PF00782">
    <property type="entry name" value="DSPc"/>
    <property type="match status" value="1"/>
</dbReference>
<dbReference type="PANTHER" id="PTHR47216:SF4">
    <property type="entry name" value="OS01G0859400 PROTEIN"/>
    <property type="match status" value="1"/>
</dbReference>
<dbReference type="PROSITE" id="PS50056">
    <property type="entry name" value="TYR_PHOSPHATASE_2"/>
    <property type="match status" value="1"/>
</dbReference>
<proteinExistence type="evidence at transcript level"/>
<dbReference type="InterPro" id="IPR029021">
    <property type="entry name" value="Prot-tyrosine_phosphatase-like"/>
</dbReference>
<dbReference type="GO" id="GO:0016791">
    <property type="term" value="F:phosphatase activity"/>
    <property type="evidence" value="ECO:0007669"/>
    <property type="project" value="UniProtKB-ARBA"/>
</dbReference>
<dbReference type="Gene3D" id="3.90.190.10">
    <property type="entry name" value="Protein tyrosine phosphatase superfamily"/>
    <property type="match status" value="1"/>
</dbReference>
<dbReference type="InterPro" id="IPR020422">
    <property type="entry name" value="TYR_PHOSPHATASE_DUAL_dom"/>
</dbReference>
<feature type="compositionally biased region" description="Polar residues" evidence="1">
    <location>
        <begin position="231"/>
        <end position="249"/>
    </location>
</feature>
<keyword evidence="2" id="KW-1133">Transmembrane helix</keyword>
<dbReference type="PANTHER" id="PTHR47216">
    <property type="match status" value="1"/>
</dbReference>
<dbReference type="InterPro" id="IPR000340">
    <property type="entry name" value="Dual-sp_phosphatase_cat-dom"/>
</dbReference>
<feature type="transmembrane region" description="Helical" evidence="2">
    <location>
        <begin position="28"/>
        <end position="47"/>
    </location>
</feature>
<evidence type="ECO:0000256" key="2">
    <source>
        <dbReference type="SAM" id="Phobius"/>
    </source>
</evidence>
<accession>A9NX42</accession>
<dbReference type="OMA" id="CAQGHGR"/>
<dbReference type="AlphaFoldDB" id="A9NX42"/>
<dbReference type="InterPro" id="IPR000387">
    <property type="entry name" value="Tyr_Pase_dom"/>
</dbReference>
<keyword evidence="2" id="KW-0812">Transmembrane</keyword>
<name>A9NX42_PICSI</name>
<feature type="transmembrane region" description="Helical" evidence="2">
    <location>
        <begin position="67"/>
        <end position="84"/>
    </location>
</feature>
<evidence type="ECO:0000313" key="4">
    <source>
        <dbReference type="EMBL" id="ABK25203.1"/>
    </source>
</evidence>
<dbReference type="EMBL" id="EF085907">
    <property type="protein sequence ID" value="ABK25203.1"/>
    <property type="molecule type" value="mRNA"/>
</dbReference>
<evidence type="ECO:0000259" key="3">
    <source>
        <dbReference type="PROSITE" id="PS50056"/>
    </source>
</evidence>
<dbReference type="CDD" id="cd14527">
    <property type="entry name" value="DSP_bac"/>
    <property type="match status" value="1"/>
</dbReference>
<organism evidence="4">
    <name type="scientific">Picea sitchensis</name>
    <name type="common">Sitka spruce</name>
    <name type="synonym">Pinus sitchensis</name>
    <dbReference type="NCBI Taxonomy" id="3332"/>
    <lineage>
        <taxon>Eukaryota</taxon>
        <taxon>Viridiplantae</taxon>
        <taxon>Streptophyta</taxon>
        <taxon>Embryophyta</taxon>
        <taxon>Tracheophyta</taxon>
        <taxon>Spermatophyta</taxon>
        <taxon>Pinopsida</taxon>
        <taxon>Pinidae</taxon>
        <taxon>Conifers I</taxon>
        <taxon>Pinales</taxon>
        <taxon>Pinaceae</taxon>
        <taxon>Picea</taxon>
    </lineage>
</organism>
<sequence>MGISKIVGISATATLSLFIYLRGRLSPLLLFPLLHGSMVGFLAAIIAHPAVNLPLLFGKTTDGQFPWWSLVLFHPYLIPLRVYVGIRRMKSKEPVHSEVAPQLYVGGWPSSASDIPPGEPAVIDCTCELPKSSCVANLPYMCIPTWDSRAPRPQDIDVAVRWAAGKRSQNRPIFVHCAFGHGRSVAVMCALLVTLGLAEDWKDAAKTIKKCRPRIRMNVLQQRSLEEWSKTRLSTGRTSEPSNGSLLLR</sequence>
<reference evidence="4" key="1">
    <citation type="journal article" date="2008" name="BMC Genomics">
        <title>A conifer genomics resource of 200,000 spruce (Picea spp.) ESTs and 6,464 high-quality, sequence-finished full-length cDNAs for Sitka spruce (Picea sitchensis).</title>
        <authorList>
            <person name="Ralph S.G."/>
            <person name="Chun H.J."/>
            <person name="Kolosova N."/>
            <person name="Cooper D."/>
            <person name="Oddy C."/>
            <person name="Ritland C.E."/>
            <person name="Kirkpatrick R."/>
            <person name="Moore R."/>
            <person name="Barber S."/>
            <person name="Holt R.A."/>
            <person name="Jones S.J."/>
            <person name="Marra M.A."/>
            <person name="Douglas C.J."/>
            <person name="Ritland K."/>
            <person name="Bohlmann J."/>
        </authorList>
    </citation>
    <scope>NUCLEOTIDE SEQUENCE</scope>
    <source>
        <tissue evidence="4">Green portion of the leader tissue</tissue>
    </source>
</reference>
<keyword evidence="2" id="KW-0472">Membrane</keyword>
<protein>
    <recommendedName>
        <fullName evidence="3">Tyrosine specific protein phosphatases domain-containing protein</fullName>
    </recommendedName>
</protein>
<feature type="domain" description="Tyrosine specific protein phosphatases" evidence="3">
    <location>
        <begin position="154"/>
        <end position="223"/>
    </location>
</feature>
<feature type="transmembrane region" description="Helical" evidence="2">
    <location>
        <begin position="6"/>
        <end position="21"/>
    </location>
</feature>
<dbReference type="SUPFAM" id="SSF52799">
    <property type="entry name" value="(Phosphotyrosine protein) phosphatases II"/>
    <property type="match status" value="1"/>
</dbReference>
<dbReference type="SMART" id="SM00195">
    <property type="entry name" value="DSPc"/>
    <property type="match status" value="1"/>
</dbReference>
<feature type="region of interest" description="Disordered" evidence="1">
    <location>
        <begin position="230"/>
        <end position="249"/>
    </location>
</feature>